<evidence type="ECO:0000313" key="3">
    <source>
        <dbReference type="Proteomes" id="UP001281410"/>
    </source>
</evidence>
<dbReference type="Proteomes" id="UP001281410">
    <property type="component" value="Unassembled WGS sequence"/>
</dbReference>
<sequence length="77" mass="8844">MIVCSLELRSQLVILPRQSKNGKVDVAMEIYQGMLIKVLKPVLITHNFNGLCKAGDMKEARKLVDEMYLYYYTESAM</sequence>
<gene>
    <name evidence="2" type="ORF">Dsin_012546</name>
</gene>
<keyword evidence="1" id="KW-0677">Repeat</keyword>
<comment type="caution">
    <text evidence="2">The sequence shown here is derived from an EMBL/GenBank/DDBJ whole genome shotgun (WGS) entry which is preliminary data.</text>
</comment>
<protein>
    <submittedName>
        <fullName evidence="2">Uncharacterized protein</fullName>
    </submittedName>
</protein>
<dbReference type="InterPro" id="IPR011990">
    <property type="entry name" value="TPR-like_helical_dom_sf"/>
</dbReference>
<dbReference type="InterPro" id="IPR002885">
    <property type="entry name" value="PPR_rpt"/>
</dbReference>
<organism evidence="2 3">
    <name type="scientific">Dipteronia sinensis</name>
    <dbReference type="NCBI Taxonomy" id="43782"/>
    <lineage>
        <taxon>Eukaryota</taxon>
        <taxon>Viridiplantae</taxon>
        <taxon>Streptophyta</taxon>
        <taxon>Embryophyta</taxon>
        <taxon>Tracheophyta</taxon>
        <taxon>Spermatophyta</taxon>
        <taxon>Magnoliopsida</taxon>
        <taxon>eudicotyledons</taxon>
        <taxon>Gunneridae</taxon>
        <taxon>Pentapetalae</taxon>
        <taxon>rosids</taxon>
        <taxon>malvids</taxon>
        <taxon>Sapindales</taxon>
        <taxon>Sapindaceae</taxon>
        <taxon>Hippocastanoideae</taxon>
        <taxon>Acereae</taxon>
        <taxon>Dipteronia</taxon>
    </lineage>
</organism>
<reference evidence="2" key="1">
    <citation type="journal article" date="2023" name="Plant J.">
        <title>Genome sequences and population genomics provide insights into the demographic history, inbreeding, and mutation load of two 'living fossil' tree species of Dipteronia.</title>
        <authorList>
            <person name="Feng Y."/>
            <person name="Comes H.P."/>
            <person name="Chen J."/>
            <person name="Zhu S."/>
            <person name="Lu R."/>
            <person name="Zhang X."/>
            <person name="Li P."/>
            <person name="Qiu J."/>
            <person name="Olsen K.M."/>
            <person name="Qiu Y."/>
        </authorList>
    </citation>
    <scope>NUCLEOTIDE SEQUENCE</scope>
    <source>
        <strain evidence="2">NBL</strain>
    </source>
</reference>
<accession>A0AAE0AIA5</accession>
<dbReference type="Pfam" id="PF12854">
    <property type="entry name" value="PPR_1"/>
    <property type="match status" value="1"/>
</dbReference>
<evidence type="ECO:0000313" key="2">
    <source>
        <dbReference type="EMBL" id="KAK3218576.1"/>
    </source>
</evidence>
<keyword evidence="3" id="KW-1185">Reference proteome</keyword>
<dbReference type="Pfam" id="PF01535">
    <property type="entry name" value="PPR"/>
    <property type="match status" value="1"/>
</dbReference>
<dbReference type="Gene3D" id="1.25.40.10">
    <property type="entry name" value="Tetratricopeptide repeat domain"/>
    <property type="match status" value="1"/>
</dbReference>
<name>A0AAE0AIA5_9ROSI</name>
<dbReference type="AlphaFoldDB" id="A0AAE0AIA5"/>
<dbReference type="NCBIfam" id="TIGR00756">
    <property type="entry name" value="PPR"/>
    <property type="match status" value="1"/>
</dbReference>
<proteinExistence type="predicted"/>
<dbReference type="EMBL" id="JANJYJ010000004">
    <property type="protein sequence ID" value="KAK3218576.1"/>
    <property type="molecule type" value="Genomic_DNA"/>
</dbReference>
<evidence type="ECO:0000256" key="1">
    <source>
        <dbReference type="ARBA" id="ARBA00022737"/>
    </source>
</evidence>